<accession>E6PDG3</accession>
<dbReference type="SMART" id="SM00822">
    <property type="entry name" value="PKS_KR"/>
    <property type="match status" value="1"/>
</dbReference>
<sequence length="265" mass="27228">MADTLSPRKRATRTRDCAQTGATYVTDFDLHGQHVAITGASRGIGLAIARACAAAGAAVSGLSRAGTSEPGIDALSCDVSDAASIARAFATARERHGPITMLVNNAGIAASAPLGRTSDELWQQIIVTNLTGTFLCSRAVIGEMRAKGFGRIVNMASIAGLYGAPYIAAYCASKHGVIGLTRALAAEFAGSGVSINAICPGYTETDMMQQAVDQIVGHTGASAEEARAQLAAMNPSGRIIEVATVVRGAMEFLTGDRNGEELVLA</sequence>
<keyword evidence="3" id="KW-0560">Oxidoreductase</keyword>
<dbReference type="Pfam" id="PF00106">
    <property type="entry name" value="adh_short"/>
    <property type="match status" value="1"/>
</dbReference>
<dbReference type="InterPro" id="IPR002347">
    <property type="entry name" value="SDR_fam"/>
</dbReference>
<evidence type="ECO:0000259" key="2">
    <source>
        <dbReference type="SMART" id="SM00822"/>
    </source>
</evidence>
<dbReference type="InterPro" id="IPR020904">
    <property type="entry name" value="Sc_DH/Rdtase_CS"/>
</dbReference>
<dbReference type="PANTHER" id="PTHR42760:SF40">
    <property type="entry name" value="3-OXOACYL-[ACYL-CARRIER-PROTEIN] REDUCTASE, CHLOROPLASTIC"/>
    <property type="match status" value="1"/>
</dbReference>
<dbReference type="FunFam" id="3.40.50.720:FF:000084">
    <property type="entry name" value="Short-chain dehydrogenase reductase"/>
    <property type="match status" value="1"/>
</dbReference>
<gene>
    <name evidence="3" type="ORF">CARN1_1600</name>
</gene>
<dbReference type="InterPro" id="IPR057326">
    <property type="entry name" value="KR_dom"/>
</dbReference>
<comment type="caution">
    <text evidence="3">The sequence shown here is derived from an EMBL/GenBank/DDBJ whole genome shotgun (WGS) entry which is preliminary data.</text>
</comment>
<organism evidence="3">
    <name type="scientific">mine drainage metagenome</name>
    <dbReference type="NCBI Taxonomy" id="410659"/>
    <lineage>
        <taxon>unclassified sequences</taxon>
        <taxon>metagenomes</taxon>
        <taxon>ecological metagenomes</taxon>
    </lineage>
</organism>
<dbReference type="EMBL" id="CABL01000002">
    <property type="protein sequence ID" value="CBH74498.1"/>
    <property type="molecule type" value="Genomic_DNA"/>
</dbReference>
<dbReference type="PROSITE" id="PS00061">
    <property type="entry name" value="ADH_SHORT"/>
    <property type="match status" value="1"/>
</dbReference>
<dbReference type="PRINTS" id="PR00080">
    <property type="entry name" value="SDRFAMILY"/>
</dbReference>
<dbReference type="Gene3D" id="3.40.50.720">
    <property type="entry name" value="NAD(P)-binding Rossmann-like Domain"/>
    <property type="match status" value="1"/>
</dbReference>
<evidence type="ECO:0000313" key="3">
    <source>
        <dbReference type="EMBL" id="CBH74498.1"/>
    </source>
</evidence>
<dbReference type="PRINTS" id="PR00081">
    <property type="entry name" value="GDHRDH"/>
</dbReference>
<dbReference type="AlphaFoldDB" id="E6PDG3"/>
<dbReference type="GO" id="GO:0016616">
    <property type="term" value="F:oxidoreductase activity, acting on the CH-OH group of donors, NAD or NADP as acceptor"/>
    <property type="evidence" value="ECO:0007669"/>
    <property type="project" value="TreeGrafter"/>
</dbReference>
<dbReference type="PANTHER" id="PTHR42760">
    <property type="entry name" value="SHORT-CHAIN DEHYDROGENASES/REDUCTASES FAMILY MEMBER"/>
    <property type="match status" value="1"/>
</dbReference>
<dbReference type="SUPFAM" id="SSF51735">
    <property type="entry name" value="NAD(P)-binding Rossmann-fold domains"/>
    <property type="match status" value="1"/>
</dbReference>
<dbReference type="EC" id="1.3.1.-" evidence="3"/>
<dbReference type="InterPro" id="IPR036291">
    <property type="entry name" value="NAD(P)-bd_dom_sf"/>
</dbReference>
<dbReference type="CDD" id="cd05233">
    <property type="entry name" value="SDR_c"/>
    <property type="match status" value="1"/>
</dbReference>
<protein>
    <submittedName>
        <fullName evidence="3">Putative enzyme</fullName>
        <ecNumber evidence="3">1.3.1.-</ecNumber>
    </submittedName>
</protein>
<comment type="similarity">
    <text evidence="1">Belongs to the short-chain dehydrogenases/reductases (SDR) family.</text>
</comment>
<feature type="domain" description="Ketoreductase" evidence="2">
    <location>
        <begin position="33"/>
        <end position="201"/>
    </location>
</feature>
<proteinExistence type="inferred from homology"/>
<evidence type="ECO:0000256" key="1">
    <source>
        <dbReference type="ARBA" id="ARBA00006484"/>
    </source>
</evidence>
<reference evidence="3" key="1">
    <citation type="submission" date="2009-10" db="EMBL/GenBank/DDBJ databases">
        <title>Diversity of trophic interactions inside an arsenic-rich microbial ecosystem.</title>
        <authorList>
            <person name="Bertin P.N."/>
            <person name="Heinrich-Salmeron A."/>
            <person name="Pelletier E."/>
            <person name="Goulhen-Chollet F."/>
            <person name="Arsene-Ploetze F."/>
            <person name="Gallien S."/>
            <person name="Calteau A."/>
            <person name="Vallenet D."/>
            <person name="Casiot C."/>
            <person name="Chane-Woon-Ming B."/>
            <person name="Giloteaux L."/>
            <person name="Barakat M."/>
            <person name="Bonnefoy V."/>
            <person name="Bruneel O."/>
            <person name="Chandler M."/>
            <person name="Cleiss J."/>
            <person name="Duran R."/>
            <person name="Elbaz-Poulichet F."/>
            <person name="Fonknechten N."/>
            <person name="Lauga B."/>
            <person name="Mornico D."/>
            <person name="Ortet P."/>
            <person name="Schaeffer C."/>
            <person name="Siguier P."/>
            <person name="Alexander Thil Smith A."/>
            <person name="Van Dorsselaer A."/>
            <person name="Weissenbach J."/>
            <person name="Medigue C."/>
            <person name="Le Paslier D."/>
        </authorList>
    </citation>
    <scope>NUCLEOTIDE SEQUENCE</scope>
</reference>
<dbReference type="GO" id="GO:0030497">
    <property type="term" value="P:fatty acid elongation"/>
    <property type="evidence" value="ECO:0007669"/>
    <property type="project" value="TreeGrafter"/>
</dbReference>
<name>E6PDG3_9ZZZZ</name>